<dbReference type="Pfam" id="PF17645">
    <property type="entry name" value="Amdase"/>
    <property type="match status" value="1"/>
</dbReference>
<dbReference type="PIRSF" id="PIRSF015736">
    <property type="entry name" value="MI"/>
    <property type="match status" value="1"/>
</dbReference>
<dbReference type="AlphaFoldDB" id="A0AA92LVQ1"/>
<protein>
    <submittedName>
        <fullName evidence="1">Asp/Glu racemase</fullName>
    </submittedName>
</protein>
<name>A0AA92LVQ1_9VIBR</name>
<dbReference type="RefSeq" id="WP_005392716.1">
    <property type="nucleotide sequence ID" value="NZ_CANMHC010000018.1"/>
</dbReference>
<evidence type="ECO:0000313" key="2">
    <source>
        <dbReference type="Proteomes" id="UP000596337"/>
    </source>
</evidence>
<organism evidence="1 2">
    <name type="scientific">Vibrio diabolicus</name>
    <dbReference type="NCBI Taxonomy" id="50719"/>
    <lineage>
        <taxon>Bacteria</taxon>
        <taxon>Pseudomonadati</taxon>
        <taxon>Pseudomonadota</taxon>
        <taxon>Gammaproteobacteria</taxon>
        <taxon>Vibrionales</taxon>
        <taxon>Vibrionaceae</taxon>
        <taxon>Vibrio</taxon>
        <taxon>Vibrio diabolicus subgroup</taxon>
    </lineage>
</organism>
<accession>A0AA92LVQ1</accession>
<dbReference type="InterPro" id="IPR026286">
    <property type="entry name" value="MaiA/AMDase"/>
</dbReference>
<dbReference type="KEGG" id="vdb:AL552_04770"/>
<dbReference type="PANTHER" id="PTHR40267">
    <property type="entry name" value="BLR3294 PROTEIN"/>
    <property type="match status" value="1"/>
</dbReference>
<dbReference type="Gene3D" id="3.40.50.12500">
    <property type="match status" value="1"/>
</dbReference>
<dbReference type="InterPro" id="IPR053714">
    <property type="entry name" value="Iso_Racemase_Enz_sf"/>
</dbReference>
<proteinExistence type="predicted"/>
<dbReference type="EMBL" id="CP069197">
    <property type="protein sequence ID" value="QRG85259.1"/>
    <property type="molecule type" value="Genomic_DNA"/>
</dbReference>
<gene>
    <name evidence="1" type="ORF">JOS67_16560</name>
</gene>
<dbReference type="PANTHER" id="PTHR40267:SF1">
    <property type="entry name" value="BLR3294 PROTEIN"/>
    <property type="match status" value="1"/>
</dbReference>
<reference evidence="1 2" key="1">
    <citation type="submission" date="2021-01" db="EMBL/GenBank/DDBJ databases">
        <title>Characterization of a novel blaVMB-2- harboring plasmid in Vibrio diabolicus.</title>
        <authorList>
            <person name="Liu M."/>
        </authorList>
    </citation>
    <scope>NUCLEOTIDE SEQUENCE [LARGE SCALE GENOMIC DNA]</scope>
    <source>
        <strain evidence="1 2">SLV18</strain>
    </source>
</reference>
<dbReference type="Proteomes" id="UP000596337">
    <property type="component" value="Chromosome 2"/>
</dbReference>
<evidence type="ECO:0000313" key="1">
    <source>
        <dbReference type="EMBL" id="QRG85259.1"/>
    </source>
</evidence>
<sequence>MPELCTFQSLTTQFDFSADVSTYQRSIGLIQLATDYVLENEWREHLPADVRLYTSRFLTTGTVDPLHLTDMQNSIRECVRTIVPMWPINVMAFGCTSASVLIGSDQITDLIRQERPEAITTNPWQAALRALEHHQAQRIVMLTPYTNDVNHPLYESMTEHGIDVLAFGYFNLDYDPHIPTIGGQDVENALAQLLESIDCTVDAVFISCTNMRVMHLLPYFSSRFGIPVLSSNQVMLWDALRLLESDNFSDVSSSPFPC</sequence>